<accession>A0A401JC49</accession>
<organism evidence="3 4">
    <name type="scientific">Sulfuriferula multivorans</name>
    <dbReference type="NCBI Taxonomy" id="1559896"/>
    <lineage>
        <taxon>Bacteria</taxon>
        <taxon>Pseudomonadati</taxon>
        <taxon>Pseudomonadota</taxon>
        <taxon>Betaproteobacteria</taxon>
        <taxon>Nitrosomonadales</taxon>
        <taxon>Sulfuricellaceae</taxon>
        <taxon>Sulfuriferula</taxon>
    </lineage>
</organism>
<protein>
    <submittedName>
        <fullName evidence="3">Nucleoside ABC transporter, periplasmic nucleoside-binding protein</fullName>
    </submittedName>
</protein>
<evidence type="ECO:0000259" key="2">
    <source>
        <dbReference type="Pfam" id="PF02608"/>
    </source>
</evidence>
<keyword evidence="1" id="KW-0732">Signal</keyword>
<proteinExistence type="predicted"/>
<keyword evidence="4" id="KW-1185">Reference proteome</keyword>
<dbReference type="Gene3D" id="3.40.50.2300">
    <property type="match status" value="2"/>
</dbReference>
<name>A0A401JC49_9PROT</name>
<dbReference type="Pfam" id="PF02608">
    <property type="entry name" value="Bmp"/>
    <property type="match status" value="1"/>
</dbReference>
<dbReference type="InterPro" id="IPR003760">
    <property type="entry name" value="PnrA-like"/>
</dbReference>
<comment type="caution">
    <text evidence="3">The sequence shown here is derived from an EMBL/GenBank/DDBJ whole genome shotgun (WGS) entry which is preliminary data.</text>
</comment>
<evidence type="ECO:0000256" key="1">
    <source>
        <dbReference type="ARBA" id="ARBA00022729"/>
    </source>
</evidence>
<dbReference type="GO" id="GO:0005886">
    <property type="term" value="C:plasma membrane"/>
    <property type="evidence" value="ECO:0007669"/>
    <property type="project" value="InterPro"/>
</dbReference>
<dbReference type="AlphaFoldDB" id="A0A401JC49"/>
<gene>
    <name evidence="3" type="ORF">SFMTTN_1062</name>
</gene>
<dbReference type="Proteomes" id="UP000286806">
    <property type="component" value="Unassembled WGS sequence"/>
</dbReference>
<dbReference type="CDD" id="cd19963">
    <property type="entry name" value="PBP1_BMP-like"/>
    <property type="match status" value="1"/>
</dbReference>
<evidence type="ECO:0000313" key="3">
    <source>
        <dbReference type="EMBL" id="GBL45255.1"/>
    </source>
</evidence>
<sequence length="375" mass="40906">MWKQESIYFFLTFFNIDHNGEQSMKFKSILAAIGLFAAITTAYAETKIGYIYVGPKTDYGYNYAQDQGRLYMEKHVKDVKTSYFENIPENADVERVMERLAQSGYKVIFATSYGYLDPALKVAKKYPNVTFMHSGGFKLAKNLGTYFADIDDVMYLAGISAGASTKSGKLGFIAAHPIPQVLRNINAFTRGAQSVNPKVTTTVVWTGTWSDPAKEAEAANALIDSGVDVLSMHVDSPIAIVQTAEKRGVHVVGYHADASKFAPKGWLVGAAWNWGPMMTKIVESIEKGTWKSENIRGSLATGDVKLTKFGPSVTDKTKALIAKKEQAFVSGKDPLWAGPIVKQDGTVVAAEGTTMPSASVEQMNFFVKGVIGTVQ</sequence>
<dbReference type="PANTHER" id="PTHR43208">
    <property type="entry name" value="ABC TRANSPORTER SUBSTRATE-BINDING PROTEIN"/>
    <property type="match status" value="1"/>
</dbReference>
<feature type="domain" description="ABC transporter substrate-binding protein PnrA-like" evidence="2">
    <location>
        <begin position="46"/>
        <end position="326"/>
    </location>
</feature>
<dbReference type="SUPFAM" id="SSF53822">
    <property type="entry name" value="Periplasmic binding protein-like I"/>
    <property type="match status" value="1"/>
</dbReference>
<dbReference type="InterPro" id="IPR028082">
    <property type="entry name" value="Peripla_BP_I"/>
</dbReference>
<evidence type="ECO:0000313" key="4">
    <source>
        <dbReference type="Proteomes" id="UP000286806"/>
    </source>
</evidence>
<reference evidence="3 4" key="1">
    <citation type="journal article" date="2019" name="Front. Microbiol.">
        <title>Genomes of Neutrophilic Sulfur-Oxidizing Chemolithoautotrophs Representing 9 Proteobacterial Species From 8 Genera.</title>
        <authorList>
            <person name="Watanabe T."/>
            <person name="Kojima H."/>
            <person name="Umezawa K."/>
            <person name="Hori C."/>
            <person name="Takasuka T.E."/>
            <person name="Kato Y."/>
            <person name="Fukui M."/>
        </authorList>
    </citation>
    <scope>NUCLEOTIDE SEQUENCE [LARGE SCALE GENOMIC DNA]</scope>
    <source>
        <strain evidence="3 4">TTN</strain>
    </source>
</reference>
<dbReference type="InterPro" id="IPR052910">
    <property type="entry name" value="ABC-Purine-Binding"/>
</dbReference>
<dbReference type="PANTHER" id="PTHR43208:SF1">
    <property type="entry name" value="ABC TRANSPORTER SUBSTRATE-BINDING PROTEIN"/>
    <property type="match status" value="1"/>
</dbReference>
<dbReference type="EMBL" id="BGOW01000007">
    <property type="protein sequence ID" value="GBL45255.1"/>
    <property type="molecule type" value="Genomic_DNA"/>
</dbReference>